<evidence type="ECO:0000313" key="2">
    <source>
        <dbReference type="EMBL" id="GAA4997322.1"/>
    </source>
</evidence>
<feature type="compositionally biased region" description="Basic and acidic residues" evidence="1">
    <location>
        <begin position="48"/>
        <end position="60"/>
    </location>
</feature>
<comment type="caution">
    <text evidence="2">The sequence shown here is derived from an EMBL/GenBank/DDBJ whole genome shotgun (WGS) entry which is preliminary data.</text>
</comment>
<name>A0ABP9IHU2_9ACTN</name>
<reference evidence="3" key="1">
    <citation type="journal article" date="2019" name="Int. J. Syst. Evol. Microbiol.">
        <title>The Global Catalogue of Microorganisms (GCM) 10K type strain sequencing project: providing services to taxonomists for standard genome sequencing and annotation.</title>
        <authorList>
            <consortium name="The Broad Institute Genomics Platform"/>
            <consortium name="The Broad Institute Genome Sequencing Center for Infectious Disease"/>
            <person name="Wu L."/>
            <person name="Ma J."/>
        </authorList>
    </citation>
    <scope>NUCLEOTIDE SEQUENCE [LARGE SCALE GENOMIC DNA]</scope>
    <source>
        <strain evidence="3">JCM 17986</strain>
    </source>
</reference>
<dbReference type="EMBL" id="BAABHS010000067">
    <property type="protein sequence ID" value="GAA4997322.1"/>
    <property type="molecule type" value="Genomic_DNA"/>
</dbReference>
<keyword evidence="3" id="KW-1185">Reference proteome</keyword>
<proteinExistence type="predicted"/>
<accession>A0ABP9IHU2</accession>
<protein>
    <submittedName>
        <fullName evidence="2">Uncharacterized protein</fullName>
    </submittedName>
</protein>
<gene>
    <name evidence="2" type="ORF">GCM10023205_83310</name>
</gene>
<evidence type="ECO:0000256" key="1">
    <source>
        <dbReference type="SAM" id="MobiDB-lite"/>
    </source>
</evidence>
<feature type="compositionally biased region" description="Low complexity" evidence="1">
    <location>
        <begin position="122"/>
        <end position="135"/>
    </location>
</feature>
<feature type="compositionally biased region" description="Basic and acidic residues" evidence="1">
    <location>
        <begin position="94"/>
        <end position="106"/>
    </location>
</feature>
<sequence>MWPRTGGVEVADGGAGVGEVFVHVAVEEDRAEAGADGGDPGGAVFGFESDHGGDAHRGEEGVDLVAAARARRGQDEREAVEVGGARGVGQVDGLGRDQDDFADREPAGGQVVGPGQRRDPEVGVPVPHGVEQVRT</sequence>
<evidence type="ECO:0000313" key="3">
    <source>
        <dbReference type="Proteomes" id="UP001500466"/>
    </source>
</evidence>
<dbReference type="Proteomes" id="UP001500466">
    <property type="component" value="Unassembled WGS sequence"/>
</dbReference>
<feature type="compositionally biased region" description="Gly residues" evidence="1">
    <location>
        <begin position="35"/>
        <end position="44"/>
    </location>
</feature>
<feature type="region of interest" description="Disordered" evidence="1">
    <location>
        <begin position="31"/>
        <end position="135"/>
    </location>
</feature>
<organism evidence="2 3">
    <name type="scientific">Yinghuangia aomiensis</name>
    <dbReference type="NCBI Taxonomy" id="676205"/>
    <lineage>
        <taxon>Bacteria</taxon>
        <taxon>Bacillati</taxon>
        <taxon>Actinomycetota</taxon>
        <taxon>Actinomycetes</taxon>
        <taxon>Kitasatosporales</taxon>
        <taxon>Streptomycetaceae</taxon>
        <taxon>Yinghuangia</taxon>
    </lineage>
</organism>